<dbReference type="AlphaFoldDB" id="A0A517U4W5"/>
<feature type="chain" id="PRO_5021938845" description="3-keto-alpha-glucoside-1,2-lyase/3-keto-2-hydroxy-glucal hydratase domain-containing protein" evidence="1">
    <location>
        <begin position="19"/>
        <end position="335"/>
    </location>
</feature>
<accession>A0A517U4W5</accession>
<reference evidence="3 4" key="1">
    <citation type="submission" date="2019-02" db="EMBL/GenBank/DDBJ databases">
        <title>Deep-cultivation of Planctomycetes and their phenomic and genomic characterization uncovers novel biology.</title>
        <authorList>
            <person name="Wiegand S."/>
            <person name="Jogler M."/>
            <person name="Boedeker C."/>
            <person name="Pinto D."/>
            <person name="Vollmers J."/>
            <person name="Rivas-Marin E."/>
            <person name="Kohn T."/>
            <person name="Peeters S.H."/>
            <person name="Heuer A."/>
            <person name="Rast P."/>
            <person name="Oberbeckmann S."/>
            <person name="Bunk B."/>
            <person name="Jeske O."/>
            <person name="Meyerdierks A."/>
            <person name="Storesund J.E."/>
            <person name="Kallscheuer N."/>
            <person name="Luecker S."/>
            <person name="Lage O.M."/>
            <person name="Pohl T."/>
            <person name="Merkel B.J."/>
            <person name="Hornburger P."/>
            <person name="Mueller R.-W."/>
            <person name="Bruemmer F."/>
            <person name="Labrenz M."/>
            <person name="Spormann A.M."/>
            <person name="Op den Camp H."/>
            <person name="Overmann J."/>
            <person name="Amann R."/>
            <person name="Jetten M.S.M."/>
            <person name="Mascher T."/>
            <person name="Medema M.H."/>
            <person name="Devos D.P."/>
            <person name="Kaster A.-K."/>
            <person name="Ovreas L."/>
            <person name="Rohde M."/>
            <person name="Galperin M.Y."/>
            <person name="Jogler C."/>
        </authorList>
    </citation>
    <scope>NUCLEOTIDE SEQUENCE [LARGE SCALE GENOMIC DNA]</scope>
    <source>
        <strain evidence="3 4">I41</strain>
    </source>
</reference>
<dbReference type="EMBL" id="CP036339">
    <property type="protein sequence ID" value="QDT75673.1"/>
    <property type="molecule type" value="Genomic_DNA"/>
</dbReference>
<dbReference type="OrthoDB" id="176168at2"/>
<dbReference type="InterPro" id="IPR010496">
    <property type="entry name" value="AL/BT2_dom"/>
</dbReference>
<dbReference type="PANTHER" id="PTHR33546:SF1">
    <property type="entry name" value="LARGE, MULTIFUNCTIONAL SECRETED PROTEIN"/>
    <property type="match status" value="1"/>
</dbReference>
<gene>
    <name evidence="3" type="ORF">I41_49150</name>
</gene>
<dbReference type="PANTHER" id="PTHR33546">
    <property type="entry name" value="LARGE, MULTIFUNCTIONAL SECRETED PROTEIN-RELATED"/>
    <property type="match status" value="1"/>
</dbReference>
<dbReference type="Pfam" id="PF06439">
    <property type="entry name" value="3keto-disac_hyd"/>
    <property type="match status" value="1"/>
</dbReference>
<protein>
    <recommendedName>
        <fullName evidence="2">3-keto-alpha-glucoside-1,2-lyase/3-keto-2-hydroxy-glucal hydratase domain-containing protein</fullName>
    </recommendedName>
</protein>
<organism evidence="3 4">
    <name type="scientific">Lacipirellula limnantheis</name>
    <dbReference type="NCBI Taxonomy" id="2528024"/>
    <lineage>
        <taxon>Bacteria</taxon>
        <taxon>Pseudomonadati</taxon>
        <taxon>Planctomycetota</taxon>
        <taxon>Planctomycetia</taxon>
        <taxon>Pirellulales</taxon>
        <taxon>Lacipirellulaceae</taxon>
        <taxon>Lacipirellula</taxon>
    </lineage>
</organism>
<feature type="signal peptide" evidence="1">
    <location>
        <begin position="1"/>
        <end position="18"/>
    </location>
</feature>
<evidence type="ECO:0000259" key="2">
    <source>
        <dbReference type="Pfam" id="PF06439"/>
    </source>
</evidence>
<evidence type="ECO:0000256" key="1">
    <source>
        <dbReference type="SAM" id="SignalP"/>
    </source>
</evidence>
<proteinExistence type="predicted"/>
<keyword evidence="1" id="KW-0732">Signal</keyword>
<keyword evidence="4" id="KW-1185">Reference proteome</keyword>
<dbReference type="KEGG" id="llh:I41_49150"/>
<feature type="domain" description="3-keto-alpha-glucoside-1,2-lyase/3-keto-2-hydroxy-glucal hydratase" evidence="2">
    <location>
        <begin position="156"/>
        <end position="332"/>
    </location>
</feature>
<sequence precursor="true">MRRVTATVLSLLCLVAMAASLTAAEPENVAFTQPDDAGADYELQGEYVGELNSNEGKRKIAVQVIALGDGKFRAVAYLDGLPGDGWSRGGDQHRGEGELNDGQIQFHPENPDASENTTAILQNGAFSIRRDGSTVAELKKVERKSPTLGARPPKGSVVLFDGANTDAWENGKLVEKNLLGPTNASSKEKFGDHLLHVEFRTPFMPTARGQGRGNSGVYVQSRYECQVLDSFGLEGEENECGGIYSIARPAVNMCFPPLSWQTYDIDFTAARYDEKGNKTKNARATIKHNGVVIHKDIELPHGTPGCHPEGPGPDSVFLQDHGNPVAFRNIWVVAK</sequence>
<dbReference type="Proteomes" id="UP000317909">
    <property type="component" value="Chromosome"/>
</dbReference>
<name>A0A517U4W5_9BACT</name>
<evidence type="ECO:0000313" key="3">
    <source>
        <dbReference type="EMBL" id="QDT75673.1"/>
    </source>
</evidence>
<evidence type="ECO:0000313" key="4">
    <source>
        <dbReference type="Proteomes" id="UP000317909"/>
    </source>
</evidence>
<dbReference type="Gene3D" id="2.60.120.560">
    <property type="entry name" value="Exo-inulinase, domain 1"/>
    <property type="match status" value="1"/>
</dbReference>
<dbReference type="GO" id="GO:0016787">
    <property type="term" value="F:hydrolase activity"/>
    <property type="evidence" value="ECO:0007669"/>
    <property type="project" value="InterPro"/>
</dbReference>